<dbReference type="AlphaFoldDB" id="A0A1Z4N653"/>
<name>A0A1Z4N653_9CYAN</name>
<evidence type="ECO:0000313" key="3">
    <source>
        <dbReference type="Proteomes" id="UP000218785"/>
    </source>
</evidence>
<feature type="domain" description="ARG and Rhodanese-Phosphatase-superfamily-associated" evidence="1">
    <location>
        <begin position="11"/>
        <end position="292"/>
    </location>
</feature>
<dbReference type="InterPro" id="IPR054346">
    <property type="entry name" value="ARPP-2"/>
</dbReference>
<evidence type="ECO:0000313" key="2">
    <source>
        <dbReference type="EMBL" id="BAZ01171.1"/>
    </source>
</evidence>
<sequence length="392" mass="44631">MATKQKLLTDISLKGLEIAPSQIRGAVRIVPLLRRQVRGDFRLVRRDYHEDIAVVSLAGRITVPEMQYYSYIPHGLVLSWSDDGSPIAAFGGQMFKPDGKRLDCGCASVRLMHRMAKREAKNQLRLLPLHLAMEGFLSLFFSGPDIAWSEYSKYALAHGLGSRYEMSFSGRYIAGLEDALRVFEIHPRQVGVLVFVAETLASAFVVPTPEDYRALHTSLLEDFYGELIYEYSMMFDKPFPMDLSVDDAKIHSLADLRNAIAKMRTDWAAFQGFMAEGLLQSPLNSQRVYTMGPFVLQRFITSLHPKEENHIGEAIIREDGELEYLKTYRLSAAQTRRVYLLSQLHFYNWNIDATATALGNTREEFVTRLETAGFGYLLNQQVRDAARKKRKK</sequence>
<dbReference type="Pfam" id="PF22549">
    <property type="entry name" value="ARPP-2"/>
    <property type="match status" value="1"/>
</dbReference>
<dbReference type="KEGG" id="ttq:NIES37_51700"/>
<dbReference type="EMBL" id="AP018248">
    <property type="protein sequence ID" value="BAZ01171.1"/>
    <property type="molecule type" value="Genomic_DNA"/>
</dbReference>
<reference evidence="2 3" key="1">
    <citation type="submission" date="2017-06" db="EMBL/GenBank/DDBJ databases">
        <title>Genome sequencing of cyanobaciteial culture collection at National Institute for Environmental Studies (NIES).</title>
        <authorList>
            <person name="Hirose Y."/>
            <person name="Shimura Y."/>
            <person name="Fujisawa T."/>
            <person name="Nakamura Y."/>
            <person name="Kawachi M."/>
        </authorList>
    </citation>
    <scope>NUCLEOTIDE SEQUENCE [LARGE SCALE GENOMIC DNA]</scope>
    <source>
        <strain evidence="2 3">NIES-37</strain>
    </source>
</reference>
<gene>
    <name evidence="2" type="ORF">NIES37_51700</name>
</gene>
<keyword evidence="3" id="KW-1185">Reference proteome</keyword>
<proteinExistence type="predicted"/>
<accession>A0A1Z4N653</accession>
<evidence type="ECO:0000259" key="1">
    <source>
        <dbReference type="Pfam" id="PF22549"/>
    </source>
</evidence>
<organism evidence="2 3">
    <name type="scientific">Tolypothrix tenuis PCC 7101</name>
    <dbReference type="NCBI Taxonomy" id="231146"/>
    <lineage>
        <taxon>Bacteria</taxon>
        <taxon>Bacillati</taxon>
        <taxon>Cyanobacteriota</taxon>
        <taxon>Cyanophyceae</taxon>
        <taxon>Nostocales</taxon>
        <taxon>Tolypothrichaceae</taxon>
        <taxon>Tolypothrix</taxon>
    </lineage>
</organism>
<protein>
    <recommendedName>
        <fullName evidence="1">ARG and Rhodanese-Phosphatase-superfamily-associated domain-containing protein</fullName>
    </recommendedName>
</protein>
<dbReference type="Proteomes" id="UP000218785">
    <property type="component" value="Chromosome"/>
</dbReference>